<accession>A0A502FRJ8</accession>
<dbReference type="Proteomes" id="UP000319931">
    <property type="component" value="Unassembled WGS sequence"/>
</dbReference>
<gene>
    <name evidence="1" type="ORF">EAH76_15995</name>
</gene>
<name>A0A502FRJ8_9SPHN</name>
<sequence>MLPILLSLVLFADQPASSLNDFNGDWTTDLSTLSKEPEPERIVVKGKRFSRSKGAVSVPADGTFHSLGDAPYVDAVAVTILDRRRVRELDRFRGKLIYSITYTASVDGQSMRRTITDFGKPNGRAVSTVIDSARDGRHSPGEHLVSGDWRAVSIKTSQARLIDTIRLRDGRYSLLGHDGYGYTAVIGGPPVSIRGDAETGRVSVTTQANDTVIVSMSLDGKKTALQTLRLQPDRHTIKVSVHREADGVEKTYLLRRVK</sequence>
<evidence type="ECO:0000313" key="2">
    <source>
        <dbReference type="Proteomes" id="UP000319931"/>
    </source>
</evidence>
<organism evidence="1 2">
    <name type="scientific">Sphingomonas glacialis</name>
    <dbReference type="NCBI Taxonomy" id="658225"/>
    <lineage>
        <taxon>Bacteria</taxon>
        <taxon>Pseudomonadati</taxon>
        <taxon>Pseudomonadota</taxon>
        <taxon>Alphaproteobacteria</taxon>
        <taxon>Sphingomonadales</taxon>
        <taxon>Sphingomonadaceae</taxon>
        <taxon>Sphingomonas</taxon>
    </lineage>
</organism>
<evidence type="ECO:0000313" key="1">
    <source>
        <dbReference type="EMBL" id="TPG52197.1"/>
    </source>
</evidence>
<reference evidence="1 2" key="1">
    <citation type="journal article" date="2019" name="Environ. Microbiol.">
        <title>Species interactions and distinct microbial communities in high Arctic permafrost affected cryosols are associated with the CH4 and CO2 gas fluxes.</title>
        <authorList>
            <person name="Altshuler I."/>
            <person name="Hamel J."/>
            <person name="Turney S."/>
            <person name="Magnuson E."/>
            <person name="Levesque R."/>
            <person name="Greer C."/>
            <person name="Whyte L.G."/>
        </authorList>
    </citation>
    <scope>NUCLEOTIDE SEQUENCE [LARGE SCALE GENOMIC DNA]</scope>
    <source>
        <strain evidence="1 2">E6.1</strain>
    </source>
</reference>
<dbReference type="AlphaFoldDB" id="A0A502FRJ8"/>
<protein>
    <submittedName>
        <fullName evidence="1">Uncharacterized protein</fullName>
    </submittedName>
</protein>
<comment type="caution">
    <text evidence="1">The sequence shown here is derived from an EMBL/GenBank/DDBJ whole genome shotgun (WGS) entry which is preliminary data.</text>
</comment>
<keyword evidence="2" id="KW-1185">Reference proteome</keyword>
<dbReference type="RefSeq" id="WP_140851268.1">
    <property type="nucleotide sequence ID" value="NZ_RCZC01000004.1"/>
</dbReference>
<proteinExistence type="predicted"/>
<dbReference type="EMBL" id="RCZC01000004">
    <property type="protein sequence ID" value="TPG52197.1"/>
    <property type="molecule type" value="Genomic_DNA"/>
</dbReference>